<organism evidence="2 3">
    <name type="scientific">Amycolatopsis tucumanensis</name>
    <dbReference type="NCBI Taxonomy" id="401106"/>
    <lineage>
        <taxon>Bacteria</taxon>
        <taxon>Bacillati</taxon>
        <taxon>Actinomycetota</taxon>
        <taxon>Actinomycetes</taxon>
        <taxon>Pseudonocardiales</taxon>
        <taxon>Pseudonocardiaceae</taxon>
        <taxon>Amycolatopsis</taxon>
    </lineage>
</organism>
<protein>
    <recommendedName>
        <fullName evidence="4">Alpha/beta hydrolase fold-3 domain-containing protein</fullName>
    </recommendedName>
</protein>
<evidence type="ECO:0000313" key="2">
    <source>
        <dbReference type="EMBL" id="GAA3817050.1"/>
    </source>
</evidence>
<reference evidence="3" key="1">
    <citation type="journal article" date="2019" name="Int. J. Syst. Evol. Microbiol.">
        <title>The Global Catalogue of Microorganisms (GCM) 10K type strain sequencing project: providing services to taxonomists for standard genome sequencing and annotation.</title>
        <authorList>
            <consortium name="The Broad Institute Genomics Platform"/>
            <consortium name="The Broad Institute Genome Sequencing Center for Infectious Disease"/>
            <person name="Wu L."/>
            <person name="Ma J."/>
        </authorList>
    </citation>
    <scope>NUCLEOTIDE SEQUENCE [LARGE SCALE GENOMIC DNA]</scope>
    <source>
        <strain evidence="3">JCM 17017</strain>
    </source>
</reference>
<name>A0ABP7IFH5_9PSEU</name>
<accession>A0ABP7IFH5</accession>
<evidence type="ECO:0000313" key="3">
    <source>
        <dbReference type="Proteomes" id="UP001501624"/>
    </source>
</evidence>
<proteinExistence type="predicted"/>
<feature type="region of interest" description="Disordered" evidence="1">
    <location>
        <begin position="1"/>
        <end position="25"/>
    </location>
</feature>
<gene>
    <name evidence="2" type="ORF">GCM10022380_39290</name>
</gene>
<dbReference type="Proteomes" id="UP001501624">
    <property type="component" value="Unassembled WGS sequence"/>
</dbReference>
<keyword evidence="3" id="KW-1185">Reference proteome</keyword>
<sequence length="83" mass="8760">MYLHGGGFSSGRAASPSPATRRAPISAPAVAAERLAARLEDVSTEHVLTTVDGLPHAFLTASRCHPSVPAVIHEMIDFLVDRV</sequence>
<feature type="compositionally biased region" description="Low complexity" evidence="1">
    <location>
        <begin position="10"/>
        <end position="25"/>
    </location>
</feature>
<evidence type="ECO:0008006" key="4">
    <source>
        <dbReference type="Google" id="ProtNLM"/>
    </source>
</evidence>
<comment type="caution">
    <text evidence="2">The sequence shown here is derived from an EMBL/GenBank/DDBJ whole genome shotgun (WGS) entry which is preliminary data.</text>
</comment>
<evidence type="ECO:0000256" key="1">
    <source>
        <dbReference type="SAM" id="MobiDB-lite"/>
    </source>
</evidence>
<dbReference type="EMBL" id="BAABCM010000005">
    <property type="protein sequence ID" value="GAA3817050.1"/>
    <property type="molecule type" value="Genomic_DNA"/>
</dbReference>